<feature type="compositionally biased region" description="Low complexity" evidence="1">
    <location>
        <begin position="92"/>
        <end position="105"/>
    </location>
</feature>
<protein>
    <recommendedName>
        <fullName evidence="4">DNA topoisomerase (ATP-hydrolyzing)</fullName>
    </recommendedName>
</protein>
<evidence type="ECO:0000256" key="1">
    <source>
        <dbReference type="SAM" id="MobiDB-lite"/>
    </source>
</evidence>
<accession>A0ABV5SM85</accession>
<evidence type="ECO:0000313" key="2">
    <source>
        <dbReference type="EMBL" id="MFB9641445.1"/>
    </source>
</evidence>
<feature type="region of interest" description="Disordered" evidence="1">
    <location>
        <begin position="92"/>
        <end position="123"/>
    </location>
</feature>
<organism evidence="2 3">
    <name type="scientific">Agromyces lapidis</name>
    <dbReference type="NCBI Taxonomy" id="279574"/>
    <lineage>
        <taxon>Bacteria</taxon>
        <taxon>Bacillati</taxon>
        <taxon>Actinomycetota</taxon>
        <taxon>Actinomycetes</taxon>
        <taxon>Micrococcales</taxon>
        <taxon>Microbacteriaceae</taxon>
        <taxon>Agromyces</taxon>
    </lineage>
</organism>
<evidence type="ECO:0008006" key="4">
    <source>
        <dbReference type="Google" id="ProtNLM"/>
    </source>
</evidence>
<comment type="caution">
    <text evidence="2">The sequence shown here is derived from an EMBL/GenBank/DDBJ whole genome shotgun (WGS) entry which is preliminary data.</text>
</comment>
<sequence>MDRRDLPQIGPLEVEPEAIEAHGEPLDGLLARLGAVVPDAQLSTGASGGAAVARGETPPMPGEGWRVLHTDRAVVLGAPIDDARRFWRLASLQQPSSQRPSSQQPNARFDLHPDRHPLRPSRAERGRGLVLRWPGVTTSAPDVDSLWIDIVNEGDAPWVPNGDGFHVAAAVVRPDRDRGVYFGFVAGHDGAFPLDPGEYGRVRAHFDQSSLDGLEPGEVEVHAWLIDLSIRTSEPLLVRVEPETIERRRNAVLDARPGPSRDAAEQTRTRIALLRTLVGAREMLPELIDALDGPGDREQGIARIAEVLGCTPDEARGVAAMPLARFGRAQRESMSAELRELEQVLGKLEERDR</sequence>
<evidence type="ECO:0000313" key="3">
    <source>
        <dbReference type="Proteomes" id="UP001589667"/>
    </source>
</evidence>
<feature type="region of interest" description="Disordered" evidence="1">
    <location>
        <begin position="43"/>
        <end position="64"/>
    </location>
</feature>
<reference evidence="2 3" key="1">
    <citation type="submission" date="2024-09" db="EMBL/GenBank/DDBJ databases">
        <authorList>
            <person name="Sun Q."/>
            <person name="Mori K."/>
        </authorList>
    </citation>
    <scope>NUCLEOTIDE SEQUENCE [LARGE SCALE GENOMIC DNA]</scope>
    <source>
        <strain evidence="2 3">JCM 14321</strain>
    </source>
</reference>
<proteinExistence type="predicted"/>
<keyword evidence="3" id="KW-1185">Reference proteome</keyword>
<name>A0ABV5SM85_9MICO</name>
<feature type="compositionally biased region" description="Basic and acidic residues" evidence="1">
    <location>
        <begin position="109"/>
        <end position="123"/>
    </location>
</feature>
<dbReference type="EMBL" id="JBHMBL010000001">
    <property type="protein sequence ID" value="MFB9641445.1"/>
    <property type="molecule type" value="Genomic_DNA"/>
</dbReference>
<gene>
    <name evidence="2" type="ORF">ACFFQV_03975</name>
</gene>
<dbReference type="Proteomes" id="UP001589667">
    <property type="component" value="Unassembled WGS sequence"/>
</dbReference>
<dbReference type="RefSeq" id="WP_157423043.1">
    <property type="nucleotide sequence ID" value="NZ_BAAANI010000006.1"/>
</dbReference>